<proteinExistence type="predicted"/>
<dbReference type="Pfam" id="PF16556">
    <property type="entry name" value="IL17R_fnIII_D1"/>
    <property type="match status" value="1"/>
</dbReference>
<dbReference type="FunFam" id="3.40.50.11530:FF:000002">
    <property type="entry name" value="Interleukin 17 receptor A"/>
    <property type="match status" value="1"/>
</dbReference>
<evidence type="ECO:0000313" key="16">
    <source>
        <dbReference type="ZFIN" id="ZDB-GENE-070705-242"/>
    </source>
</evidence>
<dbReference type="eggNOG" id="ENOG502QV5J">
    <property type="taxonomic scope" value="Eukaryota"/>
</dbReference>
<dbReference type="STRING" id="7955.ENSDARP00000075532"/>
<evidence type="ECO:0000256" key="6">
    <source>
        <dbReference type="ARBA" id="ARBA00023136"/>
    </source>
</evidence>
<dbReference type="Pfam" id="PF08357">
    <property type="entry name" value="SEFIR"/>
    <property type="match status" value="1"/>
</dbReference>
<evidence type="ECO:0000256" key="9">
    <source>
        <dbReference type="SAM" id="MobiDB-lite"/>
    </source>
</evidence>
<reference evidence="15" key="4">
    <citation type="journal article" date="2016" name="BMC Genomics">
        <title>Gene evolution and gene expression after whole genome duplication in fish: the PhyloFish database.</title>
        <authorList>
            <person name="Pasquier J."/>
            <person name="Cabau C."/>
            <person name="Nguyen T."/>
            <person name="Jouanno E."/>
            <person name="Severac D."/>
            <person name="Braasch I."/>
            <person name="Journot L."/>
            <person name="Pontarotti P."/>
            <person name="Klopp C."/>
            <person name="Postlethwait J.H."/>
            <person name="Guiguen Y."/>
            <person name="Bobe J."/>
        </authorList>
    </citation>
    <scope>NUCLEOTIDE SEQUENCE</scope>
    <source>
        <strain evidence="15">Tuebingen</strain>
    </source>
</reference>
<dbReference type="RefSeq" id="NP_001093473.1">
    <property type="nucleotide sequence ID" value="NM_001100003.1"/>
</dbReference>
<protein>
    <submittedName>
        <fullName evidence="13 15">Interleukin 17 receptor A1a</fullName>
    </submittedName>
</protein>
<evidence type="ECO:0000256" key="8">
    <source>
        <dbReference type="ARBA" id="ARBA00023180"/>
    </source>
</evidence>
<dbReference type="InterPro" id="IPR039465">
    <property type="entry name" value="IL-17_rcpt-like"/>
</dbReference>
<evidence type="ECO:0000256" key="5">
    <source>
        <dbReference type="ARBA" id="ARBA00022989"/>
    </source>
</evidence>
<reference evidence="13 14" key="2">
    <citation type="journal article" date="2013" name="Nature">
        <title>The zebrafish reference genome sequence and its relationship to the human genome.</title>
        <authorList>
            <consortium name="Genome Reference Consortium Zebrafish"/>
            <person name="Howe K."/>
            <person name="Clark M.D."/>
            <person name="Torroja C.F."/>
            <person name="Torrance J."/>
            <person name="Berthelot C."/>
            <person name="Muffato M."/>
            <person name="Collins J.E."/>
            <person name="Humphray S."/>
            <person name="McLaren K."/>
            <person name="Matthews L."/>
            <person name="McLaren S."/>
            <person name="Sealy I."/>
            <person name="Caccamo M."/>
            <person name="Churcher C."/>
            <person name="Scott C."/>
            <person name="Barrett J.C."/>
            <person name="Koch R."/>
            <person name="Rauch G.J."/>
            <person name="White S."/>
            <person name="Chow W."/>
            <person name="Kilian B."/>
            <person name="Quintais L.T."/>
            <person name="Guerra-Assuncao J.A."/>
            <person name="Zhou Y."/>
            <person name="Gu Y."/>
            <person name="Yen J."/>
            <person name="Vogel J.H."/>
            <person name="Eyre T."/>
            <person name="Redmond S."/>
            <person name="Banerjee R."/>
            <person name="Chi J."/>
            <person name="Fu B."/>
            <person name="Langley E."/>
            <person name="Maguire S.F."/>
            <person name="Laird G.K."/>
            <person name="Lloyd D."/>
            <person name="Kenyon E."/>
            <person name="Donaldson S."/>
            <person name="Sehra H."/>
            <person name="Almeida-King J."/>
            <person name="Loveland J."/>
            <person name="Trevanion S."/>
            <person name="Jones M."/>
            <person name="Quail M."/>
            <person name="Willey D."/>
            <person name="Hunt A."/>
            <person name="Burton J."/>
            <person name="Sims S."/>
            <person name="McLay K."/>
            <person name="Plumb B."/>
            <person name="Davis J."/>
            <person name="Clee C."/>
            <person name="Oliver K."/>
            <person name="Clark R."/>
            <person name="Riddle C."/>
            <person name="Elliot D."/>
            <person name="Eliott D."/>
            <person name="Threadgold G."/>
            <person name="Harden G."/>
            <person name="Ware D."/>
            <person name="Begum S."/>
            <person name="Mortimore B."/>
            <person name="Mortimer B."/>
            <person name="Kerry G."/>
            <person name="Heath P."/>
            <person name="Phillimore B."/>
            <person name="Tracey A."/>
            <person name="Corby N."/>
            <person name="Dunn M."/>
            <person name="Johnson C."/>
            <person name="Wood J."/>
            <person name="Clark S."/>
            <person name="Pelan S."/>
            <person name="Griffiths G."/>
            <person name="Smith M."/>
            <person name="Glithero R."/>
            <person name="Howden P."/>
            <person name="Barker N."/>
            <person name="Lloyd C."/>
            <person name="Stevens C."/>
            <person name="Harley J."/>
            <person name="Holt K."/>
            <person name="Panagiotidis G."/>
            <person name="Lovell J."/>
            <person name="Beasley H."/>
            <person name="Henderson C."/>
            <person name="Gordon D."/>
            <person name="Auger K."/>
            <person name="Wright D."/>
            <person name="Collins J."/>
            <person name="Raisen C."/>
            <person name="Dyer L."/>
            <person name="Leung K."/>
            <person name="Robertson L."/>
            <person name="Ambridge K."/>
            <person name="Leongamornlert D."/>
            <person name="McGuire S."/>
            <person name="Gilderthorp R."/>
            <person name="Griffiths C."/>
            <person name="Manthravadi D."/>
            <person name="Nichol S."/>
            <person name="Barker G."/>
            <person name="Whitehead S."/>
            <person name="Kay M."/>
            <person name="Brown J."/>
            <person name="Murnane C."/>
            <person name="Gray E."/>
            <person name="Humphries M."/>
            <person name="Sycamore N."/>
            <person name="Barker D."/>
            <person name="Saunders D."/>
            <person name="Wallis J."/>
            <person name="Babbage A."/>
            <person name="Hammond S."/>
            <person name="Mashreghi-Mohammadi M."/>
            <person name="Barr L."/>
            <person name="Martin S."/>
            <person name="Wray P."/>
            <person name="Ellington A."/>
            <person name="Matthews N."/>
            <person name="Ellwood M."/>
            <person name="Woodmansey R."/>
            <person name="Clark G."/>
            <person name="Cooper J."/>
            <person name="Cooper J."/>
            <person name="Tromans A."/>
            <person name="Grafham D."/>
            <person name="Skuce C."/>
            <person name="Pandian R."/>
            <person name="Andrews R."/>
            <person name="Harrison E."/>
            <person name="Kimberley A."/>
            <person name="Garnett J."/>
            <person name="Fosker N."/>
            <person name="Hall R."/>
            <person name="Garner P."/>
            <person name="Kelly D."/>
            <person name="Bird C."/>
            <person name="Palmer S."/>
            <person name="Gehring I."/>
            <person name="Berger A."/>
            <person name="Dooley C.M."/>
            <person name="Ersan-Urun Z."/>
            <person name="Eser C."/>
            <person name="Geiger H."/>
            <person name="Geisler M."/>
            <person name="Karotki L."/>
            <person name="Kirn A."/>
            <person name="Konantz J."/>
            <person name="Konantz M."/>
            <person name="Oberlander M."/>
            <person name="Rudolph-Geiger S."/>
            <person name="Teucke M."/>
            <person name="Lanz C."/>
            <person name="Raddatz G."/>
            <person name="Osoegawa K."/>
            <person name="Zhu B."/>
            <person name="Rapp A."/>
            <person name="Widaa S."/>
            <person name="Langford C."/>
            <person name="Yang F."/>
            <person name="Schuster S.C."/>
            <person name="Carter N.P."/>
            <person name="Harrow J."/>
            <person name="Ning Z."/>
            <person name="Herrero J."/>
            <person name="Searle S.M."/>
            <person name="Enright A."/>
            <person name="Geisler R."/>
            <person name="Plasterk R.H."/>
            <person name="Lee C."/>
            <person name="Westerfield M."/>
            <person name="de Jong P.J."/>
            <person name="Zon L.I."/>
            <person name="Postlethwait J.H."/>
            <person name="Nusslein-Volhard C."/>
            <person name="Hubbard T.J."/>
            <person name="Roest Crollius H."/>
            <person name="Rogers J."/>
            <person name="Stemple D.L."/>
        </authorList>
    </citation>
    <scope>NUCLEOTIDE SEQUENCE [LARGE SCALE GENOMIC DNA]</scope>
    <source>
        <strain evidence="13">Tuebingen</strain>
    </source>
</reference>
<dbReference type="GeneID" id="561494"/>
<dbReference type="EMBL" id="CT826375">
    <property type="status" value="NOT_ANNOTATED_CDS"/>
    <property type="molecule type" value="Genomic_DNA"/>
</dbReference>
<feature type="signal peptide" evidence="11">
    <location>
        <begin position="1"/>
        <end position="20"/>
    </location>
</feature>
<accession>F2Z4X3</accession>
<reference evidence="13" key="1">
    <citation type="submission" date="2011-07" db="UniProtKB">
        <authorList>
            <consortium name="Ensembl"/>
        </authorList>
    </citation>
    <scope>IDENTIFICATION</scope>
    <source>
        <strain evidence="13">Tuebingen</strain>
    </source>
</reference>
<feature type="compositionally biased region" description="Basic and acidic residues" evidence="9">
    <location>
        <begin position="744"/>
        <end position="756"/>
    </location>
</feature>
<dbReference type="OrthoDB" id="5915222at2759"/>
<keyword evidence="5 10" id="KW-1133">Transmembrane helix</keyword>
<reference evidence="15" key="5">
    <citation type="journal article" date="2021" name="Sci. Rep.">
        <title>Stimulation of hepatocarcinogenesis by activated cholangiocytes via Il17a/f1 pathway in kras transgenic zebrafish model.</title>
        <authorList>
            <person name="Helal M."/>
            <person name="Yan C."/>
            <person name="Gong Z."/>
        </authorList>
    </citation>
    <scope>NUCLEOTIDE SEQUENCE</scope>
    <source>
        <strain evidence="15">Tuebingen</strain>
    </source>
</reference>
<dbReference type="PROSITE" id="PS51534">
    <property type="entry name" value="SEFIR"/>
    <property type="match status" value="1"/>
</dbReference>
<dbReference type="CTD" id="561494"/>
<feature type="chain" id="PRO_5035034742" evidence="11 15">
    <location>
        <begin position="21"/>
        <end position="782"/>
    </location>
</feature>
<reference evidence="15" key="3">
    <citation type="journal article" date="2015" name="Nat. Commun.">
        <title>RFX transcription factors are essential for hearing in mice.</title>
        <authorList>
            <person name="Elkon R."/>
            <person name="Milon B."/>
            <person name="Morrison L."/>
            <person name="Shah M."/>
            <person name="Vijayakumar S."/>
            <person name="Racherla M."/>
            <person name="Leitch C.C."/>
            <person name="Silipino L."/>
            <person name="Hadi S."/>
            <person name="Weiss-Gayet M."/>
            <person name="Barras E."/>
            <person name="Schmid C.D."/>
            <person name="Ait-Lounis A."/>
            <person name="Barnes A."/>
            <person name="Song Y."/>
            <person name="Eisenman D.J."/>
            <person name="Eliyahu E."/>
            <person name="Frolenkov G.I."/>
            <person name="Strome S.E."/>
            <person name="Durand B."/>
            <person name="Zaghloul N.A."/>
            <person name="Jones S.M."/>
            <person name="Reith W."/>
            <person name="Hertzano R."/>
        </authorList>
    </citation>
    <scope>NUCLEOTIDE SEQUENCE</scope>
    <source>
        <strain evidence="15">Tuebingen</strain>
    </source>
</reference>
<accession>A0A8M1NDZ0</accession>
<keyword evidence="4 11" id="KW-0732">Signal</keyword>
<dbReference type="AlphaFoldDB" id="F2Z4X3"/>
<evidence type="ECO:0000256" key="1">
    <source>
        <dbReference type="ARBA" id="ARBA00004251"/>
    </source>
</evidence>
<dbReference type="Gene3D" id="2.60.40.2150">
    <property type="entry name" value="Interleukin-17 receptor A/B, fibronectin-III-like domain 2"/>
    <property type="match status" value="1"/>
</dbReference>
<dbReference type="FunFam" id="2.60.40.2160:FF:000004">
    <property type="entry name" value="Interleukin 17 receptor A2"/>
    <property type="match status" value="1"/>
</dbReference>
<feature type="domain" description="SEFIR" evidence="12">
    <location>
        <begin position="350"/>
        <end position="506"/>
    </location>
</feature>
<evidence type="ECO:0000313" key="13">
    <source>
        <dbReference type="Ensembl" id="ENSDARP00000075532"/>
    </source>
</evidence>
<dbReference type="Ensembl" id="ENSDART00000081089.4">
    <property type="protein sequence ID" value="ENSDARP00000075532.2"/>
    <property type="gene ID" value="ENSDARG00000058244.5"/>
</dbReference>
<evidence type="ECO:0000313" key="14">
    <source>
        <dbReference type="Proteomes" id="UP000000437"/>
    </source>
</evidence>
<reference evidence="15" key="6">
    <citation type="journal article" date="2022" name="Microbiol. Spectr.">
        <title>WhiB4 Is Required for the Reactivation of Persistent Infection of Mycobacterium marinum in Zebrafish.</title>
        <authorList>
            <person name="Lin C."/>
            <person name="Tang Y."/>
            <person name="Wang Y."/>
            <person name="Zhang J."/>
            <person name="Li Y."/>
            <person name="Xu S."/>
            <person name="Xia B."/>
            <person name="Zhai Q."/>
            <person name="Li Y."/>
            <person name="Zhang L."/>
            <person name="Liu J."/>
        </authorList>
    </citation>
    <scope>NUCLEOTIDE SEQUENCE</scope>
    <source>
        <strain evidence="15">Tuebingen</strain>
    </source>
</reference>
<name>F2Z4X3_DANRE</name>
<keyword evidence="6 10" id="KW-0472">Membrane</keyword>
<dbReference type="Gene3D" id="2.60.40.2160">
    <property type="entry name" value="Interleukin-17 receptor A/B, fibronectin-III-like domain 1"/>
    <property type="match status" value="1"/>
</dbReference>
<dbReference type="Proteomes" id="UP000000437">
    <property type="component" value="Chromosome 4"/>
</dbReference>
<keyword evidence="2" id="KW-1003">Cell membrane</keyword>
<dbReference type="ZFIN" id="ZDB-GENE-070705-242">
    <property type="gene designation" value="il17ra1a"/>
</dbReference>
<evidence type="ECO:0000256" key="2">
    <source>
        <dbReference type="ARBA" id="ARBA00022475"/>
    </source>
</evidence>
<dbReference type="SMR" id="F2Z4X3"/>
<dbReference type="HOGENOM" id="CLU_018087_0_0_1"/>
<dbReference type="GO" id="GO:0030368">
    <property type="term" value="F:interleukin-17 receptor activity"/>
    <property type="evidence" value="ECO:0000318"/>
    <property type="project" value="GO_Central"/>
</dbReference>
<dbReference type="PhylomeDB" id="F2Z4X3"/>
<evidence type="ECO:0000256" key="11">
    <source>
        <dbReference type="SAM" id="SignalP"/>
    </source>
</evidence>
<evidence type="ECO:0000256" key="7">
    <source>
        <dbReference type="ARBA" id="ARBA00023170"/>
    </source>
</evidence>
<evidence type="ECO:0000256" key="3">
    <source>
        <dbReference type="ARBA" id="ARBA00022692"/>
    </source>
</evidence>
<feature type="region of interest" description="Disordered" evidence="9">
    <location>
        <begin position="715"/>
        <end position="756"/>
    </location>
</feature>
<dbReference type="InterPro" id="IPR038683">
    <property type="entry name" value="IL17RA/B_FnIII-like_1_sf"/>
</dbReference>
<evidence type="ECO:0000256" key="10">
    <source>
        <dbReference type="SAM" id="Phobius"/>
    </source>
</evidence>
<dbReference type="PaxDb" id="7955-ENSDARP00000075532"/>
<keyword evidence="8" id="KW-0325">Glycoprotein</keyword>
<feature type="transmembrane region" description="Helical" evidence="10">
    <location>
        <begin position="303"/>
        <end position="323"/>
    </location>
</feature>
<dbReference type="OMA" id="EPGRIHQ"/>
<keyword evidence="7 15" id="KW-0675">Receptor</keyword>
<dbReference type="AGR" id="ZFIN:ZDB-GENE-070705-242"/>
<dbReference type="InterPro" id="IPR043046">
    <property type="entry name" value="IL17RA/B_FnIII-like_2_sf"/>
</dbReference>
<dbReference type="KEGG" id="dre:561494"/>
<keyword evidence="14" id="KW-1185">Reference proteome</keyword>
<gene>
    <name evidence="13 15 16" type="primary">il17ra1a</name>
    <name evidence="15" type="synonym">il17ra</name>
    <name evidence="15" type="synonym">si:ch73-80e1.2</name>
</gene>
<dbReference type="InterPro" id="IPR013568">
    <property type="entry name" value="SEFIR_dom"/>
</dbReference>
<dbReference type="Bgee" id="ENSDARG00000058244">
    <property type="expression patterns" value="Expressed in intestine and 16 other cell types or tissues"/>
</dbReference>
<comment type="subcellular location">
    <subcellularLocation>
        <location evidence="1">Cell membrane</location>
        <topology evidence="1">Single-pass type I membrane protein</topology>
    </subcellularLocation>
</comment>
<dbReference type="Gene3D" id="3.40.50.11530">
    <property type="match status" value="1"/>
</dbReference>
<evidence type="ECO:0000259" key="12">
    <source>
        <dbReference type="PROSITE" id="PS51534"/>
    </source>
</evidence>
<dbReference type="GO" id="GO:0005886">
    <property type="term" value="C:plasma membrane"/>
    <property type="evidence" value="ECO:0007669"/>
    <property type="project" value="UniProtKB-SubCell"/>
</dbReference>
<dbReference type="GeneTree" id="ENSGT00940000165644"/>
<evidence type="ECO:0000256" key="4">
    <source>
        <dbReference type="ARBA" id="ARBA00022729"/>
    </source>
</evidence>
<dbReference type="InterPro" id="IPR032356">
    <property type="entry name" value="IL17R_A/B_N"/>
</dbReference>
<dbReference type="PANTHER" id="PTHR15583:SF13">
    <property type="entry name" value="INTERLEUKIN-17 RECEPTOR A"/>
    <property type="match status" value="1"/>
</dbReference>
<organism evidence="13">
    <name type="scientific">Danio rerio</name>
    <name type="common">Zebrafish</name>
    <name type="synonym">Brachydanio rerio</name>
    <dbReference type="NCBI Taxonomy" id="7955"/>
    <lineage>
        <taxon>Eukaryota</taxon>
        <taxon>Metazoa</taxon>
        <taxon>Chordata</taxon>
        <taxon>Craniata</taxon>
        <taxon>Vertebrata</taxon>
        <taxon>Euteleostomi</taxon>
        <taxon>Actinopterygii</taxon>
        <taxon>Neopterygii</taxon>
        <taxon>Teleostei</taxon>
        <taxon>Ostariophysi</taxon>
        <taxon>Cypriniformes</taxon>
        <taxon>Danionidae</taxon>
        <taxon>Danioninae</taxon>
        <taxon>Danio</taxon>
    </lineage>
</organism>
<sequence>MSFLYLKGAVFFTFIPVVLNLGLLDDGNSLNCTQEEVPCTAVFNNCLYKGWLIPSAFTPSAPDDFKVSFDVRENMKGDLEPVIVAEWKAKDDGSISHLNGTELSVMKSSTNEHLCVHYNFLKPFKTMRNRAGEKWSFSLDKVVVDPGSTYVVTVSNLPKPNLDHTFYNVRKTFQVPGCDDPLMRKTKICFERGDTWQPNITVGRTKDPHGKDILYVAFNPGENVEKYNVFVNCNRKETKTLYNESKTLLNVTYDLKNWSRTCCNFDVQIQPFFQKCANDCRRKSHSFNICVPAVPPENNCTIWIIWVGLCLLLCGIGVFAVYLRCRKPPPAAEKPPEKAPLETTPVPPGPRSILIIYSRDHPLYTDIVLKLCAFLRAKCGTDVMLDLLDTTWLGTIGRLQWIEQKKRHIEQSSNKILILCSRGVQAKWGAICGEPPVLLREDVHSPVGDMLTLALQLITPDMQRPASYGKYLVAYFDDVSTEADVPSLFDIAVKYKLMKHFEELYFRILDVEKYQQGTERCIKDIGKDEYFNCPSGKALRNAIETFQAHQMKNPDWFENEFVNSEDEARVETDALFEVPQIYQLIPMCNIGPPILVKEVDVRPETKSVCAVIPEINETPEESSMLIVNPRVHPKYSEVVSYHPAVECSIEIPSVAPQLYPGLLAEPVSVPVETSYPDAFPMGEPSDICLTDLTAPPPSMEDNFHLYQDMDMSQPVEMEESEMEGASETRPSRGSDQGYGSRYSTVREERKYQEEHSSLAKLQMELFLNSPISSDFFTKTMRS</sequence>
<keyword evidence="3 10" id="KW-0812">Transmembrane</keyword>
<dbReference type="PANTHER" id="PTHR15583">
    <property type="entry name" value="INTERLEUKIN-17 RECEPTOR"/>
    <property type="match status" value="1"/>
</dbReference>
<dbReference type="Pfam" id="PF16578">
    <property type="entry name" value="IL17R_fnIII_D2"/>
    <property type="match status" value="1"/>
</dbReference>
<reference evidence="15" key="7">
    <citation type="submission" date="2025-04" db="UniProtKB">
        <authorList>
            <consortium name="RefSeq"/>
        </authorList>
    </citation>
    <scope>IDENTIFICATION</scope>
    <source>
        <strain evidence="15">Tuebingen</strain>
    </source>
</reference>
<evidence type="ECO:0000313" key="15">
    <source>
        <dbReference type="RefSeq" id="NP_001093473.1"/>
    </source>
</evidence>